<dbReference type="AlphaFoldDB" id="X0Z8Y7"/>
<protein>
    <recommendedName>
        <fullName evidence="2">NAD-dependent epimerase/dehydratase domain-containing protein</fullName>
    </recommendedName>
</protein>
<feature type="non-terminal residue" evidence="3">
    <location>
        <position position="1"/>
    </location>
</feature>
<sequence length="222" mass="25050">LAHALAKEGNELYIIDNLSEGSVENLQGIDYKLHKSDITKLNLFFYDFTSFLKQMDLIYHLAASKMIYSIENPQKDLRVNAGSIINLLEYARIADVPLIYTSTGSIYGKATKFPVIESHPAHPESHYGISKYAAEQYCRLYNRLYGLKTIILRIHSVYGPRQKPIGVIPKFIKQALNGEPMTIEGTGEQERAFTYVEDCVRGIRTAASKGESGETMYWSGLE</sequence>
<dbReference type="EMBL" id="BART01006042">
    <property type="protein sequence ID" value="GAG56858.1"/>
    <property type="molecule type" value="Genomic_DNA"/>
</dbReference>
<proteinExistence type="inferred from homology"/>
<dbReference type="Pfam" id="PF01370">
    <property type="entry name" value="Epimerase"/>
    <property type="match status" value="1"/>
</dbReference>
<dbReference type="PANTHER" id="PTHR43000">
    <property type="entry name" value="DTDP-D-GLUCOSE 4,6-DEHYDRATASE-RELATED"/>
    <property type="match status" value="1"/>
</dbReference>
<accession>X0Z8Y7</accession>
<comment type="caution">
    <text evidence="3">The sequence shown here is derived from an EMBL/GenBank/DDBJ whole genome shotgun (WGS) entry which is preliminary data.</text>
</comment>
<name>X0Z8Y7_9ZZZZ</name>
<dbReference type="InterPro" id="IPR036291">
    <property type="entry name" value="NAD(P)-bd_dom_sf"/>
</dbReference>
<dbReference type="InterPro" id="IPR001509">
    <property type="entry name" value="Epimerase_deHydtase"/>
</dbReference>
<dbReference type="Gene3D" id="3.40.50.720">
    <property type="entry name" value="NAD(P)-binding Rossmann-like Domain"/>
    <property type="match status" value="1"/>
</dbReference>
<dbReference type="SUPFAM" id="SSF51735">
    <property type="entry name" value="NAD(P)-binding Rossmann-fold domains"/>
    <property type="match status" value="1"/>
</dbReference>
<gene>
    <name evidence="3" type="ORF">S01H4_13733</name>
</gene>
<evidence type="ECO:0000256" key="1">
    <source>
        <dbReference type="ARBA" id="ARBA00007637"/>
    </source>
</evidence>
<comment type="similarity">
    <text evidence="1">Belongs to the NAD(P)-dependent epimerase/dehydratase family.</text>
</comment>
<dbReference type="Gene3D" id="3.90.25.10">
    <property type="entry name" value="UDP-galactose 4-epimerase, domain 1"/>
    <property type="match status" value="1"/>
</dbReference>
<evidence type="ECO:0000259" key="2">
    <source>
        <dbReference type="Pfam" id="PF01370"/>
    </source>
</evidence>
<organism evidence="3">
    <name type="scientific">marine sediment metagenome</name>
    <dbReference type="NCBI Taxonomy" id="412755"/>
    <lineage>
        <taxon>unclassified sequences</taxon>
        <taxon>metagenomes</taxon>
        <taxon>ecological metagenomes</taxon>
    </lineage>
</organism>
<evidence type="ECO:0000313" key="3">
    <source>
        <dbReference type="EMBL" id="GAG56858.1"/>
    </source>
</evidence>
<feature type="domain" description="NAD-dependent epimerase/dehydratase" evidence="2">
    <location>
        <begin position="1"/>
        <end position="214"/>
    </location>
</feature>
<reference evidence="3" key="1">
    <citation type="journal article" date="2014" name="Front. Microbiol.">
        <title>High frequency of phylogenetically diverse reductive dehalogenase-homologous genes in deep subseafloor sedimentary metagenomes.</title>
        <authorList>
            <person name="Kawai M."/>
            <person name="Futagami T."/>
            <person name="Toyoda A."/>
            <person name="Takaki Y."/>
            <person name="Nishi S."/>
            <person name="Hori S."/>
            <person name="Arai W."/>
            <person name="Tsubouchi T."/>
            <person name="Morono Y."/>
            <person name="Uchiyama I."/>
            <person name="Ito T."/>
            <person name="Fujiyama A."/>
            <person name="Inagaki F."/>
            <person name="Takami H."/>
        </authorList>
    </citation>
    <scope>NUCLEOTIDE SEQUENCE</scope>
    <source>
        <strain evidence="3">Expedition CK06-06</strain>
    </source>
</reference>